<protein>
    <submittedName>
        <fullName evidence="2">Malonic semialdehyde reductase</fullName>
    </submittedName>
</protein>
<comment type="caution">
    <text evidence="2">The sequence shown here is derived from an EMBL/GenBank/DDBJ whole genome shotgun (WGS) entry which is preliminary data.</text>
</comment>
<dbReference type="GO" id="GO:0016491">
    <property type="term" value="F:oxidoreductase activity"/>
    <property type="evidence" value="ECO:0007669"/>
    <property type="project" value="InterPro"/>
</dbReference>
<dbReference type="RefSeq" id="WP_098042889.1">
    <property type="nucleotide sequence ID" value="NZ_CAURLQ010000016.1"/>
</dbReference>
<organism evidence="2 3">
    <name type="scientific">Rothia dentocariosa</name>
    <dbReference type="NCBI Taxonomy" id="2047"/>
    <lineage>
        <taxon>Bacteria</taxon>
        <taxon>Bacillati</taxon>
        <taxon>Actinomycetota</taxon>
        <taxon>Actinomycetes</taxon>
        <taxon>Micrococcales</taxon>
        <taxon>Micrococcaceae</taxon>
        <taxon>Rothia</taxon>
    </lineage>
</organism>
<evidence type="ECO:0000313" key="3">
    <source>
        <dbReference type="Proteomes" id="UP000219947"/>
    </source>
</evidence>
<dbReference type="Proteomes" id="UP000219947">
    <property type="component" value="Unassembled WGS sequence"/>
</dbReference>
<name>A0A2A8D5I1_9MICC</name>
<dbReference type="InterPro" id="IPR000415">
    <property type="entry name" value="Nitroreductase-like"/>
</dbReference>
<reference evidence="2" key="1">
    <citation type="submission" date="2017-10" db="EMBL/GenBank/DDBJ databases">
        <title>Kefir isolates.</title>
        <authorList>
            <person name="Kim Y."/>
            <person name="Blasche S."/>
        </authorList>
    </citation>
    <scope>NUCLEOTIDE SEQUENCE [LARGE SCALE GENOMIC DNA]</scope>
    <source>
        <strain evidence="2">OG2-2</strain>
    </source>
</reference>
<proteinExistence type="predicted"/>
<evidence type="ECO:0000259" key="1">
    <source>
        <dbReference type="Pfam" id="PF00881"/>
    </source>
</evidence>
<dbReference type="Gene3D" id="3.40.109.10">
    <property type="entry name" value="NADH Oxidase"/>
    <property type="match status" value="1"/>
</dbReference>
<dbReference type="AlphaFoldDB" id="A0A2A8D5I1"/>
<dbReference type="SUPFAM" id="SSF55469">
    <property type="entry name" value="FMN-dependent nitroreductase-like"/>
    <property type="match status" value="1"/>
</dbReference>
<dbReference type="NCBIfam" id="NF003768">
    <property type="entry name" value="PRK05365.1"/>
    <property type="match status" value="1"/>
</dbReference>
<dbReference type="Pfam" id="PF00881">
    <property type="entry name" value="Nitroreductase"/>
    <property type="match status" value="1"/>
</dbReference>
<evidence type="ECO:0000313" key="2">
    <source>
        <dbReference type="EMBL" id="PEN16067.1"/>
    </source>
</evidence>
<dbReference type="InterPro" id="IPR050461">
    <property type="entry name" value="Nitroreductase_HadB/RutE"/>
</dbReference>
<feature type="domain" description="Nitroreductase" evidence="1">
    <location>
        <begin position="17"/>
        <end position="173"/>
    </location>
</feature>
<dbReference type="InterPro" id="IPR029479">
    <property type="entry name" value="Nitroreductase"/>
</dbReference>
<dbReference type="PANTHER" id="PTHR43543">
    <property type="entry name" value="MALONIC SEMIALDEHYDE REDUCTASE RUTE-RELATED"/>
    <property type="match status" value="1"/>
</dbReference>
<keyword evidence="3" id="KW-1185">Reference proteome</keyword>
<accession>A0A2A8D5I1</accession>
<gene>
    <name evidence="2" type="ORF">CRM92_08245</name>
</gene>
<sequence length="194" mass="22198">MTRLSEDQITALFREPRTMRKFTDRPVIDDQLREIQELTYLGPTAFNSQPLRITWIKSSEARERLVKHLIEANQEKARQAPVNAILSYDKAWIDRADVFNPRAAETIRNYCTTEKVVTFAAQQSANLQAGYFITAVRALGLDAGPLWADFEGLYEEFFTGTDEHPILVVNLGYGVSTQYPRDTRFGFDDVTRSL</sequence>
<dbReference type="PANTHER" id="PTHR43543:SF1">
    <property type="entry name" value="MALONIC SEMIALDEHYDE REDUCTASE RUTE-RELATED"/>
    <property type="match status" value="1"/>
</dbReference>
<dbReference type="EMBL" id="PDEV01000003">
    <property type="protein sequence ID" value="PEN16067.1"/>
    <property type="molecule type" value="Genomic_DNA"/>
</dbReference>